<gene>
    <name evidence="18" type="ORF">QE152_g26257</name>
</gene>
<comment type="similarity">
    <text evidence="3 15">Belongs to the HIT family.</text>
</comment>
<dbReference type="GO" id="GO:0140932">
    <property type="term" value="F:5'-(N(7)-methyl 5'-triphosphoguanosine)-[mRNA] diphosphatase activity"/>
    <property type="evidence" value="ECO:0007669"/>
    <property type="project" value="UniProtKB-EC"/>
</dbReference>
<keyword evidence="13 15" id="KW-0539">Nucleus</keyword>
<keyword evidence="19" id="KW-1185">Reference proteome</keyword>
<evidence type="ECO:0000256" key="16">
    <source>
        <dbReference type="PIRSR" id="PIRSR028973-1"/>
    </source>
</evidence>
<dbReference type="Gene3D" id="3.30.428.10">
    <property type="entry name" value="HIT-like"/>
    <property type="match status" value="1"/>
</dbReference>
<organism evidence="18 19">
    <name type="scientific">Popillia japonica</name>
    <name type="common">Japanese beetle</name>
    <dbReference type="NCBI Taxonomy" id="7064"/>
    <lineage>
        <taxon>Eukaryota</taxon>
        <taxon>Metazoa</taxon>
        <taxon>Ecdysozoa</taxon>
        <taxon>Arthropoda</taxon>
        <taxon>Hexapoda</taxon>
        <taxon>Insecta</taxon>
        <taxon>Pterygota</taxon>
        <taxon>Neoptera</taxon>
        <taxon>Endopterygota</taxon>
        <taxon>Coleoptera</taxon>
        <taxon>Polyphaga</taxon>
        <taxon>Scarabaeiformia</taxon>
        <taxon>Scarabaeidae</taxon>
        <taxon>Rutelinae</taxon>
        <taxon>Popillia</taxon>
    </lineage>
</organism>
<dbReference type="PANTHER" id="PTHR12978">
    <property type="entry name" value="HISTIDINE TRIAD HIT PROTEIN MEMBER"/>
    <property type="match status" value="1"/>
</dbReference>
<evidence type="ECO:0000256" key="3">
    <source>
        <dbReference type="ARBA" id="ARBA00010208"/>
    </source>
</evidence>
<protein>
    <recommendedName>
        <fullName evidence="6 15">m7GpppX diphosphatase</fullName>
        <ecNumber evidence="5 15">3.6.1.59</ecNumber>
    </recommendedName>
</protein>
<dbReference type="GO" id="GO:0000932">
    <property type="term" value="C:P-body"/>
    <property type="evidence" value="ECO:0007669"/>
    <property type="project" value="TreeGrafter"/>
</dbReference>
<feature type="binding site" evidence="17">
    <location>
        <position position="199"/>
    </location>
    <ligand>
        <name>substrate</name>
    </ligand>
</feature>
<comment type="caution">
    <text evidence="18">The sequence shown here is derived from an EMBL/GenBank/DDBJ whole genome shotgun (WGS) entry which is preliminary data.</text>
</comment>
<dbReference type="InterPro" id="IPR008594">
    <property type="entry name" value="DcpS/DCS2"/>
</dbReference>
<evidence type="ECO:0000256" key="13">
    <source>
        <dbReference type="ARBA" id="ARBA00023242"/>
    </source>
</evidence>
<dbReference type="Pfam" id="PF11969">
    <property type="entry name" value="DcpS_C"/>
    <property type="match status" value="1"/>
</dbReference>
<feature type="binding site" evidence="17">
    <location>
        <position position="201"/>
    </location>
    <ligand>
        <name>substrate</name>
    </ligand>
</feature>
<feature type="binding site" evidence="17">
    <location>
        <position position="169"/>
    </location>
    <ligand>
        <name>substrate</name>
    </ligand>
</feature>
<name>A0AAW1JYA1_POPJA</name>
<sequence>MADIKVEDNNVIKNHSVKKRKLDDGAEEKQPNIHSTIEDLSSFKLEKILNNNTRSKIVCLQGTFSDADGAGLVILEKYAFEEENLKSNSDYFSTSSCLKKVFHNDIYGNYEYYPVTQLNSIKATIIHPATEKHIEKYSIQNPYIVDETPDIYESIVSPFIIKEQFDLQWVYNILEHKSEVERVVYEDPDPVNGFLLLPDLKWNGTTLDTLYLLAIVNDRNIKSLRDLQGEHLPLLKNIYNKGCKTIEEKYGIAKSQLRIYLHYQPSFYHLHVHFTYLKHEAPGILAERAHLLSNVISNIELVADYYKKVTIPFVVRETDKLFKVLEEKDILKKSSLKV</sequence>
<dbReference type="InterPro" id="IPR036265">
    <property type="entry name" value="HIT-like_sf"/>
</dbReference>
<comment type="function">
    <text evidence="15">Decapping scavenger enzyme that catalyzes the cleavage of a residual cap structure following the degradation of mRNAs by the 3'-&gt;5' exosome-mediated mRNA decay pathway.</text>
</comment>
<evidence type="ECO:0000256" key="5">
    <source>
        <dbReference type="ARBA" id="ARBA00012520"/>
    </source>
</evidence>
<evidence type="ECO:0000256" key="7">
    <source>
        <dbReference type="ARBA" id="ARBA00022490"/>
    </source>
</evidence>
<dbReference type="PIRSF" id="PIRSF028973">
    <property type="entry name" value="Scavenger_mRNA_decap_enz"/>
    <property type="match status" value="1"/>
</dbReference>
<keyword evidence="7" id="KW-0963">Cytoplasm</keyword>
<feature type="active site" description="Nucleophile" evidence="16">
    <location>
        <position position="271"/>
    </location>
</feature>
<evidence type="ECO:0000256" key="2">
    <source>
        <dbReference type="ARBA" id="ARBA00004496"/>
    </source>
</evidence>
<dbReference type="SUPFAM" id="SSF102860">
    <property type="entry name" value="mRNA decapping enzyme DcpS N-terminal domain"/>
    <property type="match status" value="1"/>
</dbReference>
<evidence type="ECO:0000256" key="10">
    <source>
        <dbReference type="ARBA" id="ARBA00022801"/>
    </source>
</evidence>
<evidence type="ECO:0000256" key="15">
    <source>
        <dbReference type="PIRNR" id="PIRNR028973"/>
    </source>
</evidence>
<dbReference type="InterPro" id="IPR011145">
    <property type="entry name" value="Scavenger_mRNA_decap_enz_N"/>
</dbReference>
<dbReference type="SUPFAM" id="SSF54197">
    <property type="entry name" value="HIT-like"/>
    <property type="match status" value="1"/>
</dbReference>
<evidence type="ECO:0000256" key="17">
    <source>
        <dbReference type="PIRSR" id="PIRSR028973-2"/>
    </source>
</evidence>
<keyword evidence="9 15" id="KW-0507">mRNA processing</keyword>
<feature type="binding site" evidence="17">
    <location>
        <begin position="262"/>
        <end position="273"/>
    </location>
    <ligand>
        <name>substrate</name>
    </ligand>
</feature>
<dbReference type="GO" id="GO:0006397">
    <property type="term" value="P:mRNA processing"/>
    <property type="evidence" value="ECO:0007669"/>
    <property type="project" value="UniProtKB-KW"/>
</dbReference>
<evidence type="ECO:0000256" key="4">
    <source>
        <dbReference type="ARBA" id="ARBA00011140"/>
    </source>
</evidence>
<dbReference type="Pfam" id="PF05652">
    <property type="entry name" value="DcpS"/>
    <property type="match status" value="1"/>
</dbReference>
<evidence type="ECO:0000256" key="12">
    <source>
        <dbReference type="ARBA" id="ARBA00023187"/>
    </source>
</evidence>
<dbReference type="Gene3D" id="3.30.200.40">
    <property type="entry name" value="Scavenger mRNA decapping enzyme, N-terminal domain"/>
    <property type="match status" value="1"/>
</dbReference>
<evidence type="ECO:0000256" key="11">
    <source>
        <dbReference type="ARBA" id="ARBA00022990"/>
    </source>
</evidence>
<comment type="subcellular location">
    <subcellularLocation>
        <location evidence="2">Cytoplasm</location>
    </subcellularLocation>
    <subcellularLocation>
        <location evidence="1 15">Nucleus</location>
    </subcellularLocation>
</comment>
<accession>A0AAW1JYA1</accession>
<proteinExistence type="inferred from homology"/>
<evidence type="ECO:0000313" key="19">
    <source>
        <dbReference type="Proteomes" id="UP001458880"/>
    </source>
</evidence>
<dbReference type="GO" id="GO:0005634">
    <property type="term" value="C:nucleus"/>
    <property type="evidence" value="ECO:0007669"/>
    <property type="project" value="UniProtKB-SubCell"/>
</dbReference>
<keyword evidence="11" id="KW-0007">Acetylation</keyword>
<feature type="binding site" evidence="17">
    <location>
        <position position="179"/>
    </location>
    <ligand>
        <name>substrate</name>
    </ligand>
</feature>
<evidence type="ECO:0000256" key="6">
    <source>
        <dbReference type="ARBA" id="ARBA00015636"/>
    </source>
</evidence>
<comment type="subunit">
    <text evidence="4">Homodimer. Associates with components of the exosome multienzyme ribonuclease complex, such as EXOSC3 and EXOSC4. Interacts with NDOR1.</text>
</comment>
<evidence type="ECO:0000256" key="1">
    <source>
        <dbReference type="ARBA" id="ARBA00004123"/>
    </source>
</evidence>
<evidence type="ECO:0000256" key="14">
    <source>
        <dbReference type="ARBA" id="ARBA00048222"/>
    </source>
</evidence>
<evidence type="ECO:0000256" key="8">
    <source>
        <dbReference type="ARBA" id="ARBA00022553"/>
    </source>
</evidence>
<dbReference type="FunFam" id="3.30.428.10:FF:000006">
    <property type="entry name" value="m7GpppX diphosphatase"/>
    <property type="match status" value="1"/>
</dbReference>
<keyword evidence="8" id="KW-0597">Phosphoprotein</keyword>
<dbReference type="AlphaFoldDB" id="A0AAW1JYA1"/>
<keyword evidence="12" id="KW-0508">mRNA splicing</keyword>
<evidence type="ECO:0000256" key="9">
    <source>
        <dbReference type="ARBA" id="ARBA00022664"/>
    </source>
</evidence>
<dbReference type="EMBL" id="JASPKY010000299">
    <property type="protein sequence ID" value="KAK9710025.1"/>
    <property type="molecule type" value="Genomic_DNA"/>
</dbReference>
<reference evidence="18 19" key="1">
    <citation type="journal article" date="2024" name="BMC Genomics">
        <title>De novo assembly and annotation of Popillia japonica's genome with initial clues to its potential as an invasive pest.</title>
        <authorList>
            <person name="Cucini C."/>
            <person name="Boschi S."/>
            <person name="Funari R."/>
            <person name="Cardaioli E."/>
            <person name="Iannotti N."/>
            <person name="Marturano G."/>
            <person name="Paoli F."/>
            <person name="Bruttini M."/>
            <person name="Carapelli A."/>
            <person name="Frati F."/>
            <person name="Nardi F."/>
        </authorList>
    </citation>
    <scope>NUCLEOTIDE SEQUENCE [LARGE SCALE GENOMIC DNA]</scope>
    <source>
        <strain evidence="18">DMR45628</strain>
    </source>
</reference>
<dbReference type="GO" id="GO:0008380">
    <property type="term" value="P:RNA splicing"/>
    <property type="evidence" value="ECO:0007669"/>
    <property type="project" value="UniProtKB-KW"/>
</dbReference>
<evidence type="ECO:0000313" key="18">
    <source>
        <dbReference type="EMBL" id="KAK9710025.1"/>
    </source>
</evidence>
<dbReference type="EC" id="3.6.1.59" evidence="5 15"/>
<dbReference type="GO" id="GO:0000290">
    <property type="term" value="P:deadenylation-dependent decapping of nuclear-transcribed mRNA"/>
    <property type="evidence" value="ECO:0007669"/>
    <property type="project" value="UniProtKB-UniRule"/>
</dbReference>
<dbReference type="Proteomes" id="UP001458880">
    <property type="component" value="Unassembled WGS sequence"/>
</dbReference>
<dbReference type="PANTHER" id="PTHR12978:SF0">
    <property type="entry name" value="M7GPPPX DIPHOSPHATASE"/>
    <property type="match status" value="1"/>
</dbReference>
<comment type="catalytic activity">
    <reaction evidence="14 15">
        <text>a 5'-end (N(7)-methyl 5'-triphosphoguanosine)-ribonucleoside in mRNA + H2O = N(7)-methyl-GMP + a 5'-end diphospho-ribonucleoside in mRNA + 2 H(+)</text>
        <dbReference type="Rhea" id="RHEA:65388"/>
        <dbReference type="Rhea" id="RHEA-COMP:17165"/>
        <dbReference type="Rhea" id="RHEA-COMP:17167"/>
        <dbReference type="ChEBI" id="CHEBI:15377"/>
        <dbReference type="ChEBI" id="CHEBI:15378"/>
        <dbReference type="ChEBI" id="CHEBI:58285"/>
        <dbReference type="ChEBI" id="CHEBI:156461"/>
        <dbReference type="ChEBI" id="CHEBI:167616"/>
        <dbReference type="EC" id="3.6.1.59"/>
    </reaction>
</comment>
<dbReference type="FunFam" id="3.30.200.40:FF:000001">
    <property type="entry name" value="m7GpppX diphosphatase"/>
    <property type="match status" value="1"/>
</dbReference>
<dbReference type="GO" id="GO:0000340">
    <property type="term" value="F:RNA 7-methylguanosine cap binding"/>
    <property type="evidence" value="ECO:0007669"/>
    <property type="project" value="UniProtKB-UniRule"/>
</dbReference>
<keyword evidence="10 15" id="KW-0378">Hydrolase</keyword>